<comment type="caution">
    <text evidence="2">The sequence shown here is derived from an EMBL/GenBank/DDBJ whole genome shotgun (WGS) entry which is preliminary data.</text>
</comment>
<keyword evidence="3" id="KW-1185">Reference proteome</keyword>
<sequence length="95" mass="10366">MSSSSGALSLYCLNKNYSSWSLRAWLAMQVLKIDFKTVMLIVGTPEIPDLGLPVCQKFLSRAGPTSKVPALHVPTPSGETHIVFESLAILEYLAE</sequence>
<feature type="non-terminal residue" evidence="2">
    <location>
        <position position="95"/>
    </location>
</feature>
<accession>A0A9P6IQS8</accession>
<dbReference type="InterPro" id="IPR004045">
    <property type="entry name" value="Glutathione_S-Trfase_N"/>
</dbReference>
<dbReference type="Pfam" id="PF13409">
    <property type="entry name" value="GST_N_2"/>
    <property type="match status" value="1"/>
</dbReference>
<evidence type="ECO:0000313" key="2">
    <source>
        <dbReference type="EMBL" id="KAF9944565.1"/>
    </source>
</evidence>
<name>A0A9P6IQS8_MORAP</name>
<evidence type="ECO:0000313" key="3">
    <source>
        <dbReference type="Proteomes" id="UP000738359"/>
    </source>
</evidence>
<dbReference type="Gene3D" id="3.40.30.10">
    <property type="entry name" value="Glutaredoxin"/>
    <property type="match status" value="1"/>
</dbReference>
<reference evidence="2" key="1">
    <citation type="journal article" date="2020" name="Fungal Divers.">
        <title>Resolving the Mortierellaceae phylogeny through synthesis of multi-gene phylogenetics and phylogenomics.</title>
        <authorList>
            <person name="Vandepol N."/>
            <person name="Liber J."/>
            <person name="Desiro A."/>
            <person name="Na H."/>
            <person name="Kennedy M."/>
            <person name="Barry K."/>
            <person name="Grigoriev I.V."/>
            <person name="Miller A.N."/>
            <person name="O'Donnell K."/>
            <person name="Stajich J.E."/>
            <person name="Bonito G."/>
        </authorList>
    </citation>
    <scope>NUCLEOTIDE SEQUENCE</scope>
    <source>
        <strain evidence="2">CK1249</strain>
    </source>
</reference>
<dbReference type="EMBL" id="JAAAHY010002395">
    <property type="protein sequence ID" value="KAF9944565.1"/>
    <property type="molecule type" value="Genomic_DNA"/>
</dbReference>
<gene>
    <name evidence="2" type="ORF">BGZ70_004517</name>
</gene>
<dbReference type="PROSITE" id="PS50404">
    <property type="entry name" value="GST_NTER"/>
    <property type="match status" value="1"/>
</dbReference>
<organism evidence="2 3">
    <name type="scientific">Mortierella alpina</name>
    <name type="common">Oleaginous fungus</name>
    <name type="synonym">Mortierella renispora</name>
    <dbReference type="NCBI Taxonomy" id="64518"/>
    <lineage>
        <taxon>Eukaryota</taxon>
        <taxon>Fungi</taxon>
        <taxon>Fungi incertae sedis</taxon>
        <taxon>Mucoromycota</taxon>
        <taxon>Mortierellomycotina</taxon>
        <taxon>Mortierellomycetes</taxon>
        <taxon>Mortierellales</taxon>
        <taxon>Mortierellaceae</taxon>
        <taxon>Mortierella</taxon>
    </lineage>
</organism>
<dbReference type="SUPFAM" id="SSF52833">
    <property type="entry name" value="Thioredoxin-like"/>
    <property type="match status" value="1"/>
</dbReference>
<dbReference type="OrthoDB" id="249703at2759"/>
<protein>
    <recommendedName>
        <fullName evidence="1">GST N-terminal domain-containing protein</fullName>
    </recommendedName>
</protein>
<proteinExistence type="predicted"/>
<evidence type="ECO:0000259" key="1">
    <source>
        <dbReference type="PROSITE" id="PS50404"/>
    </source>
</evidence>
<feature type="domain" description="GST N-terminal" evidence="1">
    <location>
        <begin position="6"/>
        <end position="95"/>
    </location>
</feature>
<dbReference type="AlphaFoldDB" id="A0A9P6IQS8"/>
<dbReference type="Proteomes" id="UP000738359">
    <property type="component" value="Unassembled WGS sequence"/>
</dbReference>
<dbReference type="InterPro" id="IPR036249">
    <property type="entry name" value="Thioredoxin-like_sf"/>
</dbReference>